<dbReference type="PROSITE" id="PS50109">
    <property type="entry name" value="HIS_KIN"/>
    <property type="match status" value="1"/>
</dbReference>
<dbReference type="InterPro" id="IPR005467">
    <property type="entry name" value="His_kinase_dom"/>
</dbReference>
<gene>
    <name evidence="6" type="ORF">A1332_09000</name>
</gene>
<organism evidence="6 7">
    <name type="scientific">Methylomonas methanica</name>
    <dbReference type="NCBI Taxonomy" id="421"/>
    <lineage>
        <taxon>Bacteria</taxon>
        <taxon>Pseudomonadati</taxon>
        <taxon>Pseudomonadota</taxon>
        <taxon>Gammaproteobacteria</taxon>
        <taxon>Methylococcales</taxon>
        <taxon>Methylococcaceae</taxon>
        <taxon>Methylomonas</taxon>
    </lineage>
</organism>
<dbReference type="EMBL" id="LUUG01000051">
    <property type="protein sequence ID" value="OAI07259.1"/>
    <property type="molecule type" value="Genomic_DNA"/>
</dbReference>
<accession>A0A177MQX3</accession>
<dbReference type="SUPFAM" id="SSF55785">
    <property type="entry name" value="PYP-like sensor domain (PAS domain)"/>
    <property type="match status" value="1"/>
</dbReference>
<evidence type="ECO:0000313" key="6">
    <source>
        <dbReference type="EMBL" id="OAI07259.1"/>
    </source>
</evidence>
<comment type="catalytic activity">
    <reaction evidence="1">
        <text>ATP + protein L-histidine = ADP + protein N-phospho-L-histidine.</text>
        <dbReference type="EC" id="2.7.13.3"/>
    </reaction>
</comment>
<dbReference type="CDD" id="cd00130">
    <property type="entry name" value="PAS"/>
    <property type="match status" value="1"/>
</dbReference>
<dbReference type="PROSITE" id="PS50112">
    <property type="entry name" value="PAS"/>
    <property type="match status" value="1"/>
</dbReference>
<dbReference type="InterPro" id="IPR036890">
    <property type="entry name" value="HATPase_C_sf"/>
</dbReference>
<evidence type="ECO:0000256" key="1">
    <source>
        <dbReference type="ARBA" id="ARBA00000085"/>
    </source>
</evidence>
<keyword evidence="3" id="KW-0472">Membrane</keyword>
<dbReference type="PANTHER" id="PTHR43065:SF42">
    <property type="entry name" value="TWO-COMPONENT SENSOR PPRA"/>
    <property type="match status" value="1"/>
</dbReference>
<dbReference type="SMART" id="SM00091">
    <property type="entry name" value="PAS"/>
    <property type="match status" value="1"/>
</dbReference>
<evidence type="ECO:0000256" key="3">
    <source>
        <dbReference type="SAM" id="Phobius"/>
    </source>
</evidence>
<dbReference type="GO" id="GO:0004673">
    <property type="term" value="F:protein histidine kinase activity"/>
    <property type="evidence" value="ECO:0007669"/>
    <property type="project" value="UniProtKB-EC"/>
</dbReference>
<dbReference type="SMART" id="SM00387">
    <property type="entry name" value="HATPase_c"/>
    <property type="match status" value="1"/>
</dbReference>
<dbReference type="OrthoDB" id="1931120at2"/>
<dbReference type="Proteomes" id="UP000078090">
    <property type="component" value="Unassembled WGS sequence"/>
</dbReference>
<dbReference type="AlphaFoldDB" id="A0A177MQX3"/>
<dbReference type="InterPro" id="IPR035965">
    <property type="entry name" value="PAS-like_dom_sf"/>
</dbReference>
<protein>
    <recommendedName>
        <fullName evidence="2">histidine kinase</fullName>
        <ecNumber evidence="2">2.7.13.3</ecNumber>
    </recommendedName>
</protein>
<dbReference type="PANTHER" id="PTHR43065">
    <property type="entry name" value="SENSOR HISTIDINE KINASE"/>
    <property type="match status" value="1"/>
</dbReference>
<name>A0A177MQX3_METMH</name>
<reference evidence="6 7" key="1">
    <citation type="submission" date="2016-03" db="EMBL/GenBank/DDBJ databases">
        <authorList>
            <person name="Ploux O."/>
        </authorList>
    </citation>
    <scope>NUCLEOTIDE SEQUENCE [LARGE SCALE GENOMIC DNA]</scope>
    <source>
        <strain evidence="6 7">R-45363</strain>
    </source>
</reference>
<feature type="domain" description="Histidine kinase" evidence="4">
    <location>
        <begin position="442"/>
        <end position="680"/>
    </location>
</feature>
<dbReference type="InterPro" id="IPR004358">
    <property type="entry name" value="Sig_transdc_His_kin-like_C"/>
</dbReference>
<evidence type="ECO:0000256" key="2">
    <source>
        <dbReference type="ARBA" id="ARBA00012438"/>
    </source>
</evidence>
<dbReference type="Gene3D" id="3.30.565.10">
    <property type="entry name" value="Histidine kinase-like ATPase, C-terminal domain"/>
    <property type="match status" value="1"/>
</dbReference>
<dbReference type="Pfam" id="PF13426">
    <property type="entry name" value="PAS_9"/>
    <property type="match status" value="1"/>
</dbReference>
<sequence length="690" mass="76612">MTAISWQPRLIVAGLLLTLTYLWLQSASPELERRNRLQTTLRIIELRDAELMRDILLARAGLLANYDSLTKAGQELLRLSQSLQTELQPANAEAEKLMANLADQLTVTVQDSLVQIEYLKSDNALLRNSVMSFDEIGNTLRTAAKPADTAKLGNLWRLMFSFTDSPRPELANEIQLELDGLAGLASLSDDYRLLIAHGRLIVEVSPKVDTLLRQTIAQPIVSRVDDLQQALRHYGDSVEQQAEVYRLALYLVAVVLLAYLLYQFALLRANTLALRRAHANLQEETNERVQAESWLRESEARLRAITDSAHEAIISVDMQGNIVSWNQGAQLMFGYTADLILGQPYQQLLAKPSPDFFKQIWEEREINRLNSPMLDSIALRQDSSQFPVELSLSSWTRGTERYLTAIIRDISARKHLEEVARQQELQLIQANKMTALGTLVSGVAHEINNPNQLILFNSGLLADIWSDALEILEEHYQVTGEFSLGGLPYTEMRNSAAVLIHDLKDGAKRIERIVAELKNYARPPSAGAQVCFAINEVVEQAVRLLKHLIDQKTLSFQTDLADALPLLRGDPQQVEQVLVNLLINALDALPDSQKSVSVTTKLLDDGRQVSLEVRDEGIGIAAEHIEQLCDPFFTTKQANGGTGLGLAISASLLRAQGGRLSFSSSPGQGTCARVIFPVNPVPAMEANHAM</sequence>
<dbReference type="NCBIfam" id="TIGR00229">
    <property type="entry name" value="sensory_box"/>
    <property type="match status" value="1"/>
</dbReference>
<dbReference type="PRINTS" id="PR00344">
    <property type="entry name" value="BCTRLSENSOR"/>
</dbReference>
<dbReference type="Gene3D" id="3.30.450.20">
    <property type="entry name" value="PAS domain"/>
    <property type="match status" value="1"/>
</dbReference>
<dbReference type="InterPro" id="IPR003594">
    <property type="entry name" value="HATPase_dom"/>
</dbReference>
<evidence type="ECO:0000259" key="5">
    <source>
        <dbReference type="PROSITE" id="PS50112"/>
    </source>
</evidence>
<dbReference type="Gene3D" id="1.10.287.130">
    <property type="match status" value="1"/>
</dbReference>
<keyword evidence="3" id="KW-0812">Transmembrane</keyword>
<dbReference type="InterPro" id="IPR045812">
    <property type="entry name" value="DAHL"/>
</dbReference>
<evidence type="ECO:0000313" key="7">
    <source>
        <dbReference type="Proteomes" id="UP000078090"/>
    </source>
</evidence>
<dbReference type="InterPro" id="IPR000014">
    <property type="entry name" value="PAS"/>
</dbReference>
<feature type="domain" description="PAS" evidence="5">
    <location>
        <begin position="298"/>
        <end position="343"/>
    </location>
</feature>
<proteinExistence type="predicted"/>
<dbReference type="EC" id="2.7.13.3" evidence="2"/>
<comment type="caution">
    <text evidence="6">The sequence shown here is derived from an EMBL/GenBank/DDBJ whole genome shotgun (WGS) entry which is preliminary data.</text>
</comment>
<dbReference type="Pfam" id="PF19443">
    <property type="entry name" value="DAHL"/>
    <property type="match status" value="1"/>
</dbReference>
<dbReference type="SUPFAM" id="SSF55874">
    <property type="entry name" value="ATPase domain of HSP90 chaperone/DNA topoisomerase II/histidine kinase"/>
    <property type="match status" value="1"/>
</dbReference>
<keyword evidence="3" id="KW-1133">Transmembrane helix</keyword>
<feature type="transmembrane region" description="Helical" evidence="3">
    <location>
        <begin position="247"/>
        <end position="267"/>
    </location>
</feature>
<evidence type="ECO:0000259" key="4">
    <source>
        <dbReference type="PROSITE" id="PS50109"/>
    </source>
</evidence>
<dbReference type="RefSeq" id="WP_064007584.1">
    <property type="nucleotide sequence ID" value="NZ_LUUG01000051.1"/>
</dbReference>
<dbReference type="Pfam" id="PF02518">
    <property type="entry name" value="HATPase_c"/>
    <property type="match status" value="1"/>
</dbReference>